<dbReference type="RefSeq" id="WP_129602056.1">
    <property type="nucleotide sequence ID" value="NZ_SBLB01000003.1"/>
</dbReference>
<reference evidence="1 2" key="1">
    <citation type="submission" date="2019-01" db="EMBL/GenBank/DDBJ databases">
        <title>Spirosoma flava sp. nov., a propanil-degrading bacterium isolated from herbicide-contaminated soil.</title>
        <authorList>
            <person name="Zhang L."/>
            <person name="Jiang J.-D."/>
        </authorList>
    </citation>
    <scope>NUCLEOTIDE SEQUENCE [LARGE SCALE GENOMIC DNA]</scope>
    <source>
        <strain evidence="1 2">TY50</strain>
    </source>
</reference>
<dbReference type="EMBL" id="SBLB01000003">
    <property type="protein sequence ID" value="RYC69747.1"/>
    <property type="molecule type" value="Genomic_DNA"/>
</dbReference>
<gene>
    <name evidence="1" type="ORF">EQG79_14220</name>
</gene>
<proteinExistence type="predicted"/>
<comment type="caution">
    <text evidence="1">The sequence shown here is derived from an EMBL/GenBank/DDBJ whole genome shotgun (WGS) entry which is preliminary data.</text>
</comment>
<name>A0A4Q2UJS0_9BACT</name>
<evidence type="ECO:0000313" key="2">
    <source>
        <dbReference type="Proteomes" id="UP000290407"/>
    </source>
</evidence>
<sequence>MGPTEEFYRAYGESLASRLAEIAHSPARPAFVFLEDMGDPKELKLQTGRKDALLGDNQLVWEAFQEDLDTGGRDNYHSVWTGSVAVIRKATTDEQIRAARATARQLVLKAYALMLQDAAHGALAEEFIQVEVRQLPLEKIGPIASGWHGYGLQFSWTVPVDLELGPLDLIE</sequence>
<accession>A0A4Q2UJS0</accession>
<dbReference type="Proteomes" id="UP000290407">
    <property type="component" value="Unassembled WGS sequence"/>
</dbReference>
<dbReference type="AlphaFoldDB" id="A0A4Q2UJS0"/>
<organism evidence="1 2">
    <name type="scientific">Spirosoma sordidisoli</name>
    <dbReference type="NCBI Taxonomy" id="2502893"/>
    <lineage>
        <taxon>Bacteria</taxon>
        <taxon>Pseudomonadati</taxon>
        <taxon>Bacteroidota</taxon>
        <taxon>Cytophagia</taxon>
        <taxon>Cytophagales</taxon>
        <taxon>Cytophagaceae</taxon>
        <taxon>Spirosoma</taxon>
    </lineage>
</organism>
<keyword evidence="2" id="KW-1185">Reference proteome</keyword>
<protein>
    <submittedName>
        <fullName evidence="1">Uncharacterized protein</fullName>
    </submittedName>
</protein>
<evidence type="ECO:0000313" key="1">
    <source>
        <dbReference type="EMBL" id="RYC69747.1"/>
    </source>
</evidence>